<dbReference type="InParanoid" id="A0A068UJY2"/>
<protein>
    <submittedName>
        <fullName evidence="1">Uncharacterized protein</fullName>
    </submittedName>
</protein>
<reference evidence="2" key="1">
    <citation type="journal article" date="2014" name="Science">
        <title>The coffee genome provides insight into the convergent evolution of caffeine biosynthesis.</title>
        <authorList>
            <person name="Denoeud F."/>
            <person name="Carretero-Paulet L."/>
            <person name="Dereeper A."/>
            <person name="Droc G."/>
            <person name="Guyot R."/>
            <person name="Pietrella M."/>
            <person name="Zheng C."/>
            <person name="Alberti A."/>
            <person name="Anthony F."/>
            <person name="Aprea G."/>
            <person name="Aury J.M."/>
            <person name="Bento P."/>
            <person name="Bernard M."/>
            <person name="Bocs S."/>
            <person name="Campa C."/>
            <person name="Cenci A."/>
            <person name="Combes M.C."/>
            <person name="Crouzillat D."/>
            <person name="Da Silva C."/>
            <person name="Daddiego L."/>
            <person name="De Bellis F."/>
            <person name="Dussert S."/>
            <person name="Garsmeur O."/>
            <person name="Gayraud T."/>
            <person name="Guignon V."/>
            <person name="Jahn K."/>
            <person name="Jamilloux V."/>
            <person name="Joet T."/>
            <person name="Labadie K."/>
            <person name="Lan T."/>
            <person name="Leclercq J."/>
            <person name="Lepelley M."/>
            <person name="Leroy T."/>
            <person name="Li L.T."/>
            <person name="Librado P."/>
            <person name="Lopez L."/>
            <person name="Munoz A."/>
            <person name="Noel B."/>
            <person name="Pallavicini A."/>
            <person name="Perrotta G."/>
            <person name="Poncet V."/>
            <person name="Pot D."/>
            <person name="Priyono X."/>
            <person name="Rigoreau M."/>
            <person name="Rouard M."/>
            <person name="Rozas J."/>
            <person name="Tranchant-Dubreuil C."/>
            <person name="VanBuren R."/>
            <person name="Zhang Q."/>
            <person name="Andrade A.C."/>
            <person name="Argout X."/>
            <person name="Bertrand B."/>
            <person name="de Kochko A."/>
            <person name="Graziosi G."/>
            <person name="Henry R.J."/>
            <person name="Jayarama X."/>
            <person name="Ming R."/>
            <person name="Nagai C."/>
            <person name="Rounsley S."/>
            <person name="Sankoff D."/>
            <person name="Giuliano G."/>
            <person name="Albert V.A."/>
            <person name="Wincker P."/>
            <person name="Lashermes P."/>
        </authorList>
    </citation>
    <scope>NUCLEOTIDE SEQUENCE [LARGE SCALE GENOMIC DNA]</scope>
    <source>
        <strain evidence="2">cv. DH200-94</strain>
    </source>
</reference>
<evidence type="ECO:0000313" key="1">
    <source>
        <dbReference type="EMBL" id="CDP08756.1"/>
    </source>
</evidence>
<dbReference type="Gramene" id="CDP08756">
    <property type="protein sequence ID" value="CDP08756"/>
    <property type="gene ID" value="GSCOC_T00027845001"/>
</dbReference>
<evidence type="ECO:0000313" key="2">
    <source>
        <dbReference type="Proteomes" id="UP000295252"/>
    </source>
</evidence>
<keyword evidence="2" id="KW-1185">Reference proteome</keyword>
<sequence>MVHKILYLIEFLFAINRSHIQGLRYSNDKPKILITSKIVRRILYLTEFLFASTPKRNIKVRRREKKKKPFSCEQTFSFLKMVFSIKLNKTRFVKIITYLLT</sequence>
<gene>
    <name evidence="1" type="ORF">GSCOC_T00027845001</name>
</gene>
<organism evidence="1 2">
    <name type="scientific">Coffea canephora</name>
    <name type="common">Robusta coffee</name>
    <dbReference type="NCBI Taxonomy" id="49390"/>
    <lineage>
        <taxon>Eukaryota</taxon>
        <taxon>Viridiplantae</taxon>
        <taxon>Streptophyta</taxon>
        <taxon>Embryophyta</taxon>
        <taxon>Tracheophyta</taxon>
        <taxon>Spermatophyta</taxon>
        <taxon>Magnoliopsida</taxon>
        <taxon>eudicotyledons</taxon>
        <taxon>Gunneridae</taxon>
        <taxon>Pentapetalae</taxon>
        <taxon>asterids</taxon>
        <taxon>lamiids</taxon>
        <taxon>Gentianales</taxon>
        <taxon>Rubiaceae</taxon>
        <taxon>Ixoroideae</taxon>
        <taxon>Gardenieae complex</taxon>
        <taxon>Bertiereae - Coffeeae clade</taxon>
        <taxon>Coffeeae</taxon>
        <taxon>Coffea</taxon>
    </lineage>
</organism>
<accession>A0A068UJY2</accession>
<proteinExistence type="predicted"/>
<dbReference type="AlphaFoldDB" id="A0A068UJY2"/>
<dbReference type="EMBL" id="HG739119">
    <property type="protein sequence ID" value="CDP08756.1"/>
    <property type="molecule type" value="Genomic_DNA"/>
</dbReference>
<dbReference type="Proteomes" id="UP000295252">
    <property type="component" value="Chromosome IV"/>
</dbReference>
<name>A0A068UJY2_COFCA</name>